<gene>
    <name evidence="1" type="ORF">B0E34_00285</name>
</gene>
<reference evidence="2" key="1">
    <citation type="submission" date="2017-02" db="EMBL/GenBank/DDBJ databases">
        <authorList>
            <person name="Tetz G."/>
            <person name="Tetz V."/>
        </authorList>
    </citation>
    <scope>NUCLEOTIDE SEQUENCE [LARGE SCALE GENOMIC DNA]</scope>
    <source>
        <strain evidence="2">VT16-26</strain>
    </source>
</reference>
<evidence type="ECO:0000313" key="2">
    <source>
        <dbReference type="Proteomes" id="UP000196355"/>
    </source>
</evidence>
<dbReference type="AlphaFoldDB" id="A0A202CHR8"/>
<dbReference type="EMBL" id="MVAG01000024">
    <property type="protein sequence ID" value="OVE63258.1"/>
    <property type="molecule type" value="Genomic_DNA"/>
</dbReference>
<organism evidence="1 2">
    <name type="scientific">Chryseobacterium mucoviscidosis</name>
    <dbReference type="NCBI Taxonomy" id="1945581"/>
    <lineage>
        <taxon>Bacteria</taxon>
        <taxon>Pseudomonadati</taxon>
        <taxon>Bacteroidota</taxon>
        <taxon>Flavobacteriia</taxon>
        <taxon>Flavobacteriales</taxon>
        <taxon>Weeksellaceae</taxon>
        <taxon>Chryseobacterium group</taxon>
        <taxon>Chryseobacterium</taxon>
    </lineage>
</organism>
<evidence type="ECO:0000313" key="1">
    <source>
        <dbReference type="EMBL" id="OVE63258.1"/>
    </source>
</evidence>
<keyword evidence="2" id="KW-1185">Reference proteome</keyword>
<proteinExistence type="predicted"/>
<protein>
    <recommendedName>
        <fullName evidence="3">Lipocalin-like domain-containing protein</fullName>
    </recommendedName>
</protein>
<name>A0A202CHR8_9FLAO</name>
<evidence type="ECO:0008006" key="3">
    <source>
        <dbReference type="Google" id="ProtNLM"/>
    </source>
</evidence>
<dbReference type="Proteomes" id="UP000196355">
    <property type="component" value="Unassembled WGS sequence"/>
</dbReference>
<accession>A0A202CHR8</accession>
<dbReference type="RefSeq" id="WP_087705794.1">
    <property type="nucleotide sequence ID" value="NZ_MVAG01000024.1"/>
</dbReference>
<comment type="caution">
    <text evidence="1">The sequence shown here is derived from an EMBL/GenBank/DDBJ whole genome shotgun (WGS) entry which is preliminary data.</text>
</comment>
<sequence>MKTSVYIFLLTQLPFNLIKSQNTVDNPYLFQTWKFKNTEHLNAVYEKSKYSDKNTLNFRLSKDGKVIANWVENICYSEDKKPKFKFKKIKGSWEKISDSVIHINFTTNVSLKGNYIISNLTEEQLTLKMFINLKKK</sequence>